<evidence type="ECO:0000313" key="1">
    <source>
        <dbReference type="EMBL" id="KAJ9087164.1"/>
    </source>
</evidence>
<dbReference type="EMBL" id="QTSX02000331">
    <property type="protein sequence ID" value="KAJ9087164.1"/>
    <property type="molecule type" value="Genomic_DNA"/>
</dbReference>
<keyword evidence="2" id="KW-1185">Reference proteome</keyword>
<gene>
    <name evidence="1" type="ORF">DSO57_1035947</name>
</gene>
<organism evidence="1 2">
    <name type="scientific">Entomophthora muscae</name>
    <dbReference type="NCBI Taxonomy" id="34485"/>
    <lineage>
        <taxon>Eukaryota</taxon>
        <taxon>Fungi</taxon>
        <taxon>Fungi incertae sedis</taxon>
        <taxon>Zoopagomycota</taxon>
        <taxon>Entomophthoromycotina</taxon>
        <taxon>Entomophthoromycetes</taxon>
        <taxon>Entomophthorales</taxon>
        <taxon>Entomophthoraceae</taxon>
        <taxon>Entomophthora</taxon>
    </lineage>
</organism>
<evidence type="ECO:0000313" key="2">
    <source>
        <dbReference type="Proteomes" id="UP001165960"/>
    </source>
</evidence>
<accession>A0ACC2UK35</accession>
<dbReference type="Proteomes" id="UP001165960">
    <property type="component" value="Unassembled WGS sequence"/>
</dbReference>
<comment type="caution">
    <text evidence="1">The sequence shown here is derived from an EMBL/GenBank/DDBJ whole genome shotgun (WGS) entry which is preliminary data.</text>
</comment>
<protein>
    <submittedName>
        <fullName evidence="1">Uncharacterized protein</fullName>
    </submittedName>
</protein>
<reference evidence="1" key="1">
    <citation type="submission" date="2022-04" db="EMBL/GenBank/DDBJ databases">
        <title>Genome of the entomopathogenic fungus Entomophthora muscae.</title>
        <authorList>
            <person name="Elya C."/>
            <person name="Lovett B.R."/>
            <person name="Lee E."/>
            <person name="Macias A.M."/>
            <person name="Hajek A.E."/>
            <person name="De Bivort B.L."/>
            <person name="Kasson M.T."/>
            <person name="De Fine Licht H.H."/>
            <person name="Stajich J.E."/>
        </authorList>
    </citation>
    <scope>NUCLEOTIDE SEQUENCE</scope>
    <source>
        <strain evidence="1">Berkeley</strain>
    </source>
</reference>
<sequence>MRLATGSRKDPAVEARQTYMTREGGEYWQLHSFVLSNNSLWVIPSPHFSEFHIGSFHPDPEPLAFCYQSADETICDKEIIRQLWTPPARVVPQSILCNRPHGCITEVQIPQSENLIVLFKDINSPLSHLRETASPAKIPGRTVAFVTSSYDSISWQPILLAIDYIRSYNTSSEYMSYRALYNLLLPGGEMDGILFYKYPFEHFIELPKSYFGGN</sequence>
<name>A0ACC2UK35_9FUNG</name>
<proteinExistence type="predicted"/>